<dbReference type="Pfam" id="PF05721">
    <property type="entry name" value="PhyH"/>
    <property type="match status" value="1"/>
</dbReference>
<reference evidence="2" key="2">
    <citation type="submission" date="2020-09" db="EMBL/GenBank/DDBJ databases">
        <authorList>
            <person name="Sun Q."/>
            <person name="Zhou Y."/>
        </authorList>
    </citation>
    <scope>NUCLEOTIDE SEQUENCE</scope>
    <source>
        <strain evidence="2">CGMCC 1.15095</strain>
    </source>
</reference>
<evidence type="ECO:0000313" key="3">
    <source>
        <dbReference type="Proteomes" id="UP000608154"/>
    </source>
</evidence>
<dbReference type="AlphaFoldDB" id="A0A916X553"/>
<dbReference type="EMBL" id="BMHK01000018">
    <property type="protein sequence ID" value="GGC06712.1"/>
    <property type="molecule type" value="Genomic_DNA"/>
</dbReference>
<dbReference type="Gene3D" id="2.60.120.620">
    <property type="entry name" value="q2cbj1_9rhob like domain"/>
    <property type="match status" value="1"/>
</dbReference>
<dbReference type="PANTHER" id="PTHR20883">
    <property type="entry name" value="PHYTANOYL-COA DIOXYGENASE DOMAIN CONTAINING 1"/>
    <property type="match status" value="1"/>
</dbReference>
<evidence type="ECO:0000313" key="2">
    <source>
        <dbReference type="EMBL" id="GGC06712.1"/>
    </source>
</evidence>
<comment type="cofactor">
    <cofactor evidence="1">
        <name>Fe(2+)</name>
        <dbReference type="ChEBI" id="CHEBI:29033"/>
    </cofactor>
</comment>
<dbReference type="GO" id="GO:0016706">
    <property type="term" value="F:2-oxoglutarate-dependent dioxygenase activity"/>
    <property type="evidence" value="ECO:0007669"/>
    <property type="project" value="UniProtKB-ARBA"/>
</dbReference>
<protein>
    <recommendedName>
        <fullName evidence="4">Phytanoyl-CoA dioxygenase</fullName>
    </recommendedName>
</protein>
<keyword evidence="3" id="KW-1185">Reference proteome</keyword>
<gene>
    <name evidence="2" type="ORF">GCM10011494_26670</name>
</gene>
<comment type="caution">
    <text evidence="2">The sequence shown here is derived from an EMBL/GenBank/DDBJ whole genome shotgun (WGS) entry which is preliminary data.</text>
</comment>
<dbReference type="SUPFAM" id="SSF51197">
    <property type="entry name" value="Clavaminate synthase-like"/>
    <property type="match status" value="1"/>
</dbReference>
<name>A0A916X553_9SPHN</name>
<dbReference type="PANTHER" id="PTHR20883:SF48">
    <property type="entry name" value="ECTOINE DIOXYGENASE"/>
    <property type="match status" value="1"/>
</dbReference>
<accession>A0A916X553</accession>
<dbReference type="RefSeq" id="WP_188772040.1">
    <property type="nucleotide sequence ID" value="NZ_BMHK01000018.1"/>
</dbReference>
<reference evidence="2" key="1">
    <citation type="journal article" date="2014" name="Int. J. Syst. Evol. Microbiol.">
        <title>Complete genome sequence of Corynebacterium casei LMG S-19264T (=DSM 44701T), isolated from a smear-ripened cheese.</title>
        <authorList>
            <consortium name="US DOE Joint Genome Institute (JGI-PGF)"/>
            <person name="Walter F."/>
            <person name="Albersmeier A."/>
            <person name="Kalinowski J."/>
            <person name="Ruckert C."/>
        </authorList>
    </citation>
    <scope>NUCLEOTIDE SEQUENCE</scope>
    <source>
        <strain evidence="2">CGMCC 1.15095</strain>
    </source>
</reference>
<evidence type="ECO:0000256" key="1">
    <source>
        <dbReference type="ARBA" id="ARBA00001954"/>
    </source>
</evidence>
<dbReference type="InterPro" id="IPR008775">
    <property type="entry name" value="Phytyl_CoA_dOase-like"/>
</dbReference>
<sequence>MEFAYPEPWSISGEIAARAGDLGVLGHLEQLRDEGYANIPSVYDAEFCRELREAVVDATARESGGYFDLKPSDGRSAYHLLGANDLFAQALLSPVLQVVAEYLCGGDFLLSQLSASVRYEGAAPMALHIDSQWIPPTPYNPMFTACLALDELSEEAGATRVIPGSHKLMRNPGLNEAAACEKGVAMSGSVGSMSIWTGYAWHANFARSIPGERALLHMTFCRLGYRPVEDYSDLGDDFLSRWPPVMATMLGRNSWLGLAGRNGGRCEMEHYTRMWAAARR</sequence>
<dbReference type="Proteomes" id="UP000608154">
    <property type="component" value="Unassembled WGS sequence"/>
</dbReference>
<dbReference type="GO" id="GO:0005506">
    <property type="term" value="F:iron ion binding"/>
    <property type="evidence" value="ECO:0007669"/>
    <property type="project" value="UniProtKB-ARBA"/>
</dbReference>
<proteinExistence type="predicted"/>
<evidence type="ECO:0008006" key="4">
    <source>
        <dbReference type="Google" id="ProtNLM"/>
    </source>
</evidence>
<organism evidence="2 3">
    <name type="scientific">Novosphingobium endophyticum</name>
    <dbReference type="NCBI Taxonomy" id="1955250"/>
    <lineage>
        <taxon>Bacteria</taxon>
        <taxon>Pseudomonadati</taxon>
        <taxon>Pseudomonadota</taxon>
        <taxon>Alphaproteobacteria</taxon>
        <taxon>Sphingomonadales</taxon>
        <taxon>Sphingomonadaceae</taxon>
        <taxon>Novosphingobium</taxon>
    </lineage>
</organism>